<dbReference type="RefSeq" id="WP_101357502.1">
    <property type="nucleotide sequence ID" value="NZ_NKXO01000003.1"/>
</dbReference>
<evidence type="ECO:0000256" key="6">
    <source>
        <dbReference type="SAM" id="Coils"/>
    </source>
</evidence>
<dbReference type="OrthoDB" id="9771229at2"/>
<dbReference type="PANTHER" id="PTHR30636">
    <property type="entry name" value="UPF0701 PROTEIN YICC"/>
    <property type="match status" value="1"/>
</dbReference>
<dbReference type="Pfam" id="PF08340">
    <property type="entry name" value="YicC-like_C"/>
    <property type="match status" value="1"/>
</dbReference>
<keyword evidence="2" id="KW-0540">Nuclease</keyword>
<dbReference type="GO" id="GO:0004521">
    <property type="term" value="F:RNA endonuclease activity"/>
    <property type="evidence" value="ECO:0007669"/>
    <property type="project" value="InterPro"/>
</dbReference>
<comment type="caution">
    <text evidence="9">The sequence shown here is derived from an EMBL/GenBank/DDBJ whole genome shotgun (WGS) entry which is preliminary data.</text>
</comment>
<evidence type="ECO:0000313" key="9">
    <source>
        <dbReference type="EMBL" id="PKQ70698.1"/>
    </source>
</evidence>
<evidence type="ECO:0000256" key="4">
    <source>
        <dbReference type="ARBA" id="ARBA00022801"/>
    </source>
</evidence>
<dbReference type="InterPro" id="IPR005229">
    <property type="entry name" value="YicC/YloC-like"/>
</dbReference>
<keyword evidence="4" id="KW-0378">Hydrolase</keyword>
<evidence type="ECO:0000313" key="10">
    <source>
        <dbReference type="Proteomes" id="UP000233387"/>
    </source>
</evidence>
<keyword evidence="6" id="KW-0175">Coiled coil</keyword>
<dbReference type="GO" id="GO:0016787">
    <property type="term" value="F:hydrolase activity"/>
    <property type="evidence" value="ECO:0007669"/>
    <property type="project" value="UniProtKB-KW"/>
</dbReference>
<evidence type="ECO:0000256" key="3">
    <source>
        <dbReference type="ARBA" id="ARBA00022759"/>
    </source>
</evidence>
<accession>A0A2N3IKC4</accession>
<evidence type="ECO:0000259" key="7">
    <source>
        <dbReference type="Pfam" id="PF03755"/>
    </source>
</evidence>
<dbReference type="InterPro" id="IPR013527">
    <property type="entry name" value="YicC-like_N"/>
</dbReference>
<gene>
    <name evidence="9" type="ORF">Rain11_0235</name>
</gene>
<dbReference type="AlphaFoldDB" id="A0A2N3IKC4"/>
<dbReference type="Proteomes" id="UP000233387">
    <property type="component" value="Unassembled WGS sequence"/>
</dbReference>
<organism evidence="9 10">
    <name type="scientific">Raineya orbicola</name>
    <dbReference type="NCBI Taxonomy" id="2016530"/>
    <lineage>
        <taxon>Bacteria</taxon>
        <taxon>Pseudomonadati</taxon>
        <taxon>Bacteroidota</taxon>
        <taxon>Cytophagia</taxon>
        <taxon>Cytophagales</taxon>
        <taxon>Raineyaceae</taxon>
        <taxon>Raineya</taxon>
    </lineage>
</organism>
<evidence type="ECO:0000256" key="1">
    <source>
        <dbReference type="ARBA" id="ARBA00001968"/>
    </source>
</evidence>
<feature type="domain" description="Endoribonuclease YicC-like N-terminal" evidence="7">
    <location>
        <begin position="2"/>
        <end position="154"/>
    </location>
</feature>
<dbReference type="EMBL" id="NKXO01000003">
    <property type="protein sequence ID" value="PKQ70698.1"/>
    <property type="molecule type" value="Genomic_DNA"/>
</dbReference>
<reference evidence="9 10" key="1">
    <citation type="submission" date="2017-06" db="EMBL/GenBank/DDBJ databases">
        <title>Raineya orbicola gen. nov., sp. nov. a slightly thermophilic bacterium of the phylum Bacteroidetes and the description of Raineyaceae fam. nov.</title>
        <authorList>
            <person name="Albuquerque L."/>
            <person name="Polonia A.R.M."/>
            <person name="Barroso C."/>
            <person name="Froufe H.J.C."/>
            <person name="Lage O."/>
            <person name="Lobo-Da-Cunha A."/>
            <person name="Egas C."/>
            <person name="Da Costa M.S."/>
        </authorList>
    </citation>
    <scope>NUCLEOTIDE SEQUENCE [LARGE SCALE GENOMIC DNA]</scope>
    <source>
        <strain evidence="9 10">SPSPC-11</strain>
    </source>
</reference>
<evidence type="ECO:0000259" key="8">
    <source>
        <dbReference type="Pfam" id="PF08340"/>
    </source>
</evidence>
<sequence>MLQSMTGYGKAQTEKNGYIVEIEIKTLNSKFLDVSLRMPKELNEKELEMRALLQEYVERGKVNLTINFQKPSLFQVAIIDENTITLYYQKLLEIAERLKVTSQDIFQIAVQMAEKNQQSNLQTLSEEEWYLIKEVLLQTLERCKEFRLHEGAIIRDKLLEYAQNIENYLQEIEKQDRNRLEYIKQKIQGRLQEVLGDENFDKNRLEQEMIFYAERLDISEEKVRLQKHIDYLREVLSDKNSNGKKINFVSQEMGREINTIGSKANDAIIQRWVVLMKEELEKIKEQSMNVL</sequence>
<keyword evidence="10" id="KW-1185">Reference proteome</keyword>
<feature type="domain" description="Endoribonuclease YicC-like C-terminal" evidence="8">
    <location>
        <begin position="172"/>
        <end position="290"/>
    </location>
</feature>
<protein>
    <submittedName>
        <fullName evidence="9">Putative stress-induced protein</fullName>
    </submittedName>
</protein>
<name>A0A2N3IKC4_9BACT</name>
<evidence type="ECO:0000256" key="2">
    <source>
        <dbReference type="ARBA" id="ARBA00022722"/>
    </source>
</evidence>
<evidence type="ECO:0000256" key="5">
    <source>
        <dbReference type="ARBA" id="ARBA00035648"/>
    </source>
</evidence>
<keyword evidence="3" id="KW-0255">Endonuclease</keyword>
<proteinExistence type="inferred from homology"/>
<dbReference type="Pfam" id="PF03755">
    <property type="entry name" value="YicC-like_N"/>
    <property type="match status" value="1"/>
</dbReference>
<comment type="similarity">
    <text evidence="5">Belongs to the YicC/YloC family.</text>
</comment>
<comment type="cofactor">
    <cofactor evidence="1">
        <name>a divalent metal cation</name>
        <dbReference type="ChEBI" id="CHEBI:60240"/>
    </cofactor>
</comment>
<dbReference type="PANTHER" id="PTHR30636:SF3">
    <property type="entry name" value="UPF0701 PROTEIN YICC"/>
    <property type="match status" value="1"/>
</dbReference>
<dbReference type="InterPro" id="IPR013551">
    <property type="entry name" value="YicC-like_C"/>
</dbReference>
<feature type="coiled-coil region" evidence="6">
    <location>
        <begin position="155"/>
        <end position="222"/>
    </location>
</feature>